<dbReference type="EMBL" id="CP118615">
    <property type="protein sequence ID" value="WDZ84394.1"/>
    <property type="molecule type" value="Genomic_DNA"/>
</dbReference>
<sequence>MARSSAQRTPTCPRCGGRLARDNSSGRCNPCQAAERDRLTTPPALPPSFWDHEPLRRAFRDRHLGLVIRAYRNHPYHGRRPLPQHVVARWLGITQAQLSRVEGGPPMVHLDRLTHWAQLLTIPAGHLWFKLPDTPGEPAADRAGVQVDPATGTEGSDPDCEGDTMKRRSLVIAAGLASLGVTEPFGPVLAAADSPPRIGAEHIDSVQSVIDGFERADAAMGGNELCTFAMTLHQRVSRWERDCAYDRQVGHALHSVLGELECWIGWFALDAERRPESRRYLHEAILRARLQDDPRLEVRAMATMALLVRPNHPQESLHCAEAARRMATGWATPKLATLLNLRAARASAALGDAGGFNREMANALRAFDRGTHENDPHYISFVTPIEVGGTEAQSQVDLGHPDRAASTYENLAANPDAAYRRNQVLCSVDRAKALLLQADVDTSSRLALEILPAVATLQSKRTTTRFAALRQDLQQQTTRSTAAREFVVAYDEAVRA</sequence>
<dbReference type="InterPro" id="IPR010982">
    <property type="entry name" value="Lambda_DNA-bd_dom_sf"/>
</dbReference>
<dbReference type="RefSeq" id="WP_275030956.1">
    <property type="nucleotide sequence ID" value="NZ_CP118615.1"/>
</dbReference>
<feature type="region of interest" description="Disordered" evidence="1">
    <location>
        <begin position="21"/>
        <end position="47"/>
    </location>
</feature>
<name>A0ABY7ZN34_9ACTN</name>
<protein>
    <recommendedName>
        <fullName evidence="4">Helix-turn-helix domain-containing protein</fullName>
    </recommendedName>
</protein>
<reference evidence="2 3" key="1">
    <citation type="submission" date="2023-02" db="EMBL/GenBank/DDBJ databases">
        <authorList>
            <person name="Mo P."/>
        </authorList>
    </citation>
    <scope>NUCLEOTIDE SEQUENCE [LARGE SCALE GENOMIC DNA]</scope>
    <source>
        <strain evidence="2 3">HUAS 3</strain>
    </source>
</reference>
<evidence type="ECO:0000313" key="2">
    <source>
        <dbReference type="EMBL" id="WDZ84394.1"/>
    </source>
</evidence>
<accession>A0ABY7ZN34</accession>
<keyword evidence="3" id="KW-1185">Reference proteome</keyword>
<evidence type="ECO:0008006" key="4">
    <source>
        <dbReference type="Google" id="ProtNLM"/>
    </source>
</evidence>
<organism evidence="2 3">
    <name type="scientific">Micromonospora cathayae</name>
    <dbReference type="NCBI Taxonomy" id="3028804"/>
    <lineage>
        <taxon>Bacteria</taxon>
        <taxon>Bacillati</taxon>
        <taxon>Actinomycetota</taxon>
        <taxon>Actinomycetes</taxon>
        <taxon>Micromonosporales</taxon>
        <taxon>Micromonosporaceae</taxon>
        <taxon>Micromonospora</taxon>
    </lineage>
</organism>
<evidence type="ECO:0000313" key="3">
    <source>
        <dbReference type="Proteomes" id="UP001219605"/>
    </source>
</evidence>
<gene>
    <name evidence="2" type="ORF">PVK37_28790</name>
</gene>
<dbReference type="Proteomes" id="UP001219605">
    <property type="component" value="Chromosome"/>
</dbReference>
<proteinExistence type="predicted"/>
<evidence type="ECO:0000256" key="1">
    <source>
        <dbReference type="SAM" id="MobiDB-lite"/>
    </source>
</evidence>
<feature type="region of interest" description="Disordered" evidence="1">
    <location>
        <begin position="138"/>
        <end position="163"/>
    </location>
</feature>
<dbReference type="SUPFAM" id="SSF47413">
    <property type="entry name" value="lambda repressor-like DNA-binding domains"/>
    <property type="match status" value="1"/>
</dbReference>